<dbReference type="GO" id="GO:0016020">
    <property type="term" value="C:membrane"/>
    <property type="evidence" value="ECO:0007669"/>
    <property type="project" value="InterPro"/>
</dbReference>
<comment type="caution">
    <text evidence="3">The sequence shown here is derived from an EMBL/GenBank/DDBJ whole genome shotgun (WGS) entry which is preliminary data.</text>
</comment>
<keyword evidence="2" id="KW-0812">Transmembrane</keyword>
<feature type="transmembrane region" description="Helical" evidence="2">
    <location>
        <begin position="90"/>
        <end position="109"/>
    </location>
</feature>
<protein>
    <submittedName>
        <fullName evidence="3">UPF0716 protein FxsA</fullName>
    </submittedName>
</protein>
<proteinExistence type="predicted"/>
<dbReference type="EMBL" id="JACBZS010000001">
    <property type="protein sequence ID" value="NYI69458.1"/>
    <property type="molecule type" value="Genomic_DNA"/>
</dbReference>
<gene>
    <name evidence="3" type="ORF">GGQ54_000018</name>
</gene>
<dbReference type="PANTHER" id="PTHR35335:SF1">
    <property type="entry name" value="UPF0716 PROTEIN FXSA"/>
    <property type="match status" value="1"/>
</dbReference>
<sequence>MTSPVQPPPAGTPRRRNGWASLAILAGLIALPVAEIWVLIALAGQIGWWTLLVLLAGALLGGWLIRREGARAWRKLESAARSGAEPGRPLLDGALVLIGGVALIIPGLITDVIGLLLLLPFTRPVARAALGAYLNRRFGRLRDQVDTFRARGAGMVIEGEVVDPPDDPEPGQRRTIEG</sequence>
<keyword evidence="2" id="KW-1133">Transmembrane helix</keyword>
<feature type="compositionally biased region" description="Acidic residues" evidence="1">
    <location>
        <begin position="160"/>
        <end position="169"/>
    </location>
</feature>
<feature type="region of interest" description="Disordered" evidence="1">
    <location>
        <begin position="159"/>
        <end position="178"/>
    </location>
</feature>
<keyword evidence="2" id="KW-0472">Membrane</keyword>
<dbReference type="Pfam" id="PF04186">
    <property type="entry name" value="FxsA"/>
    <property type="match status" value="1"/>
</dbReference>
<dbReference type="AlphaFoldDB" id="A0A7Z0D5X7"/>
<dbReference type="PANTHER" id="PTHR35335">
    <property type="entry name" value="UPF0716 PROTEIN FXSA"/>
    <property type="match status" value="1"/>
</dbReference>
<feature type="transmembrane region" description="Helical" evidence="2">
    <location>
        <begin position="20"/>
        <end position="40"/>
    </location>
</feature>
<dbReference type="NCBIfam" id="NF008528">
    <property type="entry name" value="PRK11463.1-2"/>
    <property type="match status" value="1"/>
</dbReference>
<dbReference type="RefSeq" id="WP_179443536.1">
    <property type="nucleotide sequence ID" value="NZ_JACBZS010000001.1"/>
</dbReference>
<organism evidence="3 4">
    <name type="scientific">Naumannella cuiyingiana</name>
    <dbReference type="NCBI Taxonomy" id="1347891"/>
    <lineage>
        <taxon>Bacteria</taxon>
        <taxon>Bacillati</taxon>
        <taxon>Actinomycetota</taxon>
        <taxon>Actinomycetes</taxon>
        <taxon>Propionibacteriales</taxon>
        <taxon>Propionibacteriaceae</taxon>
        <taxon>Naumannella</taxon>
    </lineage>
</organism>
<accession>A0A7Z0D5X7</accession>
<evidence type="ECO:0000313" key="3">
    <source>
        <dbReference type="EMBL" id="NYI69458.1"/>
    </source>
</evidence>
<name>A0A7Z0D5X7_9ACTN</name>
<reference evidence="3 4" key="1">
    <citation type="submission" date="2020-07" db="EMBL/GenBank/DDBJ databases">
        <title>Sequencing the genomes of 1000 actinobacteria strains.</title>
        <authorList>
            <person name="Klenk H.-P."/>
        </authorList>
    </citation>
    <scope>NUCLEOTIDE SEQUENCE [LARGE SCALE GENOMIC DNA]</scope>
    <source>
        <strain evidence="3 4">DSM 103164</strain>
    </source>
</reference>
<dbReference type="Proteomes" id="UP000527616">
    <property type="component" value="Unassembled WGS sequence"/>
</dbReference>
<keyword evidence="4" id="KW-1185">Reference proteome</keyword>
<dbReference type="InterPro" id="IPR007313">
    <property type="entry name" value="FxsA"/>
</dbReference>
<evidence type="ECO:0000256" key="1">
    <source>
        <dbReference type="SAM" id="MobiDB-lite"/>
    </source>
</evidence>
<evidence type="ECO:0000313" key="4">
    <source>
        <dbReference type="Proteomes" id="UP000527616"/>
    </source>
</evidence>
<feature type="transmembrane region" description="Helical" evidence="2">
    <location>
        <begin position="46"/>
        <end position="65"/>
    </location>
</feature>
<evidence type="ECO:0000256" key="2">
    <source>
        <dbReference type="SAM" id="Phobius"/>
    </source>
</evidence>